<gene>
    <name evidence="1" type="ORF">MONAX_5E025441</name>
</gene>
<protein>
    <submittedName>
        <fullName evidence="1">Uncharacterized protein</fullName>
    </submittedName>
</protein>
<evidence type="ECO:0000313" key="2">
    <source>
        <dbReference type="Proteomes" id="UP000335636"/>
    </source>
</evidence>
<evidence type="ECO:0000313" key="1">
    <source>
        <dbReference type="EMBL" id="VTJ78692.1"/>
    </source>
</evidence>
<keyword evidence="2" id="KW-1185">Reference proteome</keyword>
<feature type="non-terminal residue" evidence="1">
    <location>
        <position position="1"/>
    </location>
</feature>
<reference evidence="1" key="1">
    <citation type="submission" date="2019-04" db="EMBL/GenBank/DDBJ databases">
        <authorList>
            <person name="Alioto T."/>
            <person name="Alioto T."/>
        </authorList>
    </citation>
    <scope>NUCLEOTIDE SEQUENCE [LARGE SCALE GENOMIC DNA]</scope>
</reference>
<organism evidence="1 2">
    <name type="scientific">Marmota monax</name>
    <name type="common">Woodchuck</name>
    <dbReference type="NCBI Taxonomy" id="9995"/>
    <lineage>
        <taxon>Eukaryota</taxon>
        <taxon>Metazoa</taxon>
        <taxon>Chordata</taxon>
        <taxon>Craniata</taxon>
        <taxon>Vertebrata</taxon>
        <taxon>Euteleostomi</taxon>
        <taxon>Mammalia</taxon>
        <taxon>Eutheria</taxon>
        <taxon>Euarchontoglires</taxon>
        <taxon>Glires</taxon>
        <taxon>Rodentia</taxon>
        <taxon>Sciuromorpha</taxon>
        <taxon>Sciuridae</taxon>
        <taxon>Xerinae</taxon>
        <taxon>Marmotini</taxon>
        <taxon>Marmota</taxon>
    </lineage>
</organism>
<dbReference type="EMBL" id="CABDUW010001108">
    <property type="protein sequence ID" value="VTJ78692.1"/>
    <property type="molecule type" value="Genomic_DNA"/>
</dbReference>
<feature type="non-terminal residue" evidence="1">
    <location>
        <position position="109"/>
    </location>
</feature>
<dbReference type="Proteomes" id="UP000335636">
    <property type="component" value="Unassembled WGS sequence"/>
</dbReference>
<comment type="caution">
    <text evidence="1">The sequence shown here is derived from an EMBL/GenBank/DDBJ whole genome shotgun (WGS) entry which is preliminary data.</text>
</comment>
<name>A0A5E4CCX2_MARMO</name>
<dbReference type="AlphaFoldDB" id="A0A5E4CCX2"/>
<proteinExistence type="predicted"/>
<sequence length="109" mass="12640">ISTCAQMDNIKNCRKVSTSPLLLNDNSDTDFWKVHYIDNAISNTISHVCTLSNYQYIYIGDKNYEYRETPSHFLKKIYQDEKCGKVLLQCSNTITHPNIHSQDKTCKCK</sequence>
<accession>A0A5E4CCX2</accession>